<gene>
    <name evidence="2" type="ORF">C1702_09930</name>
    <name evidence="3" type="ORF">EV676_106249</name>
</gene>
<proteinExistence type="predicted"/>
<dbReference type="Pfam" id="PF13439">
    <property type="entry name" value="Glyco_transf_4"/>
    <property type="match status" value="1"/>
</dbReference>
<organism evidence="2 4">
    <name type="scientific">Caldimonas thermodepolymerans</name>
    <dbReference type="NCBI Taxonomy" id="215580"/>
    <lineage>
        <taxon>Bacteria</taxon>
        <taxon>Pseudomonadati</taxon>
        <taxon>Pseudomonadota</taxon>
        <taxon>Betaproteobacteria</taxon>
        <taxon>Burkholderiales</taxon>
        <taxon>Sphaerotilaceae</taxon>
        <taxon>Caldimonas</taxon>
    </lineage>
</organism>
<dbReference type="Proteomes" id="UP000294772">
    <property type="component" value="Unassembled WGS sequence"/>
</dbReference>
<dbReference type="GO" id="GO:0016757">
    <property type="term" value="F:glycosyltransferase activity"/>
    <property type="evidence" value="ECO:0007669"/>
    <property type="project" value="TreeGrafter"/>
</dbReference>
<reference evidence="2 4" key="1">
    <citation type="submission" date="2018-02" db="EMBL/GenBank/DDBJ databases">
        <title>Reclassifiation of [Polyangium] brachysporum DSM 7029 as Guopingzhaonella breviflexa gen. nov., sp. nov., a member of the family Comamonadaceae.</title>
        <authorList>
            <person name="Tang B."/>
        </authorList>
    </citation>
    <scope>NUCLEOTIDE SEQUENCE [LARGE SCALE GENOMIC DNA]</scope>
    <source>
        <strain evidence="2 4">DSM 15344</strain>
    </source>
</reference>
<dbReference type="Pfam" id="PF13692">
    <property type="entry name" value="Glyco_trans_1_4"/>
    <property type="match status" value="1"/>
</dbReference>
<dbReference type="RefSeq" id="WP_104357541.1">
    <property type="nucleotide sequence ID" value="NZ_CALFFA010000032.1"/>
</dbReference>
<keyword evidence="4" id="KW-1185">Reference proteome</keyword>
<protein>
    <submittedName>
        <fullName evidence="2">Glycoside hydrolase</fullName>
    </submittedName>
    <submittedName>
        <fullName evidence="3">Glycosyltransferase involved in cell wall biosynthesis</fullName>
    </submittedName>
</protein>
<comment type="caution">
    <text evidence="2">The sequence shown here is derived from an EMBL/GenBank/DDBJ whole genome shotgun (WGS) entry which is preliminary data.</text>
</comment>
<keyword evidence="2" id="KW-0378">Hydrolase</keyword>
<dbReference type="AlphaFoldDB" id="A0A2S5T4A8"/>
<reference evidence="3 5" key="2">
    <citation type="submission" date="2019-03" db="EMBL/GenBank/DDBJ databases">
        <title>Genomic Encyclopedia of Type Strains, Phase IV (KMG-IV): sequencing the most valuable type-strain genomes for metagenomic binning, comparative biology and taxonomic classification.</title>
        <authorList>
            <person name="Goeker M."/>
        </authorList>
    </citation>
    <scope>NUCLEOTIDE SEQUENCE [LARGE SCALE GENOMIC DNA]</scope>
    <source>
        <strain evidence="3 5">DSM 15264</strain>
    </source>
</reference>
<evidence type="ECO:0000313" key="5">
    <source>
        <dbReference type="Proteomes" id="UP000294772"/>
    </source>
</evidence>
<dbReference type="PANTHER" id="PTHR45947">
    <property type="entry name" value="SULFOQUINOVOSYL TRANSFERASE SQD2"/>
    <property type="match status" value="1"/>
</dbReference>
<dbReference type="PANTHER" id="PTHR45947:SF3">
    <property type="entry name" value="SULFOQUINOVOSYL TRANSFERASE SQD2"/>
    <property type="match status" value="1"/>
</dbReference>
<dbReference type="CDD" id="cd03814">
    <property type="entry name" value="GT4-like"/>
    <property type="match status" value="1"/>
</dbReference>
<name>A0A2S5T4A8_9BURK</name>
<sequence>MRIVYVTETYPPELNGVALTVERTVRHLRSRGHEVQLVRPRQPGELARRDDEEWRTRGAPLPMYRDLRFGLALARSFRAQWQGRRPQLVHVATPGPLAWAAVRAARSLGIAVTSDFRTNFHQYSHYYGLGWVEPLVCAYLRGLHNRTHRTLVPTQAVRRELARCGFERLVVVGRGVDARCFSPQHRSAALRAAWGARDGTPVLLYVGRLAAEKNVPLALRAFEAVRRQRPDAQMVVVGDGPMRRRWEREFPAARFVGALRGEALARHYASADIFLFPSLTDTFGNVVLEAMASGLAVVSYDAGAASEHVDDRDNGLLAPPGEEAAFIDAARSLALQHPRLDWMRTRARQAALHASWPAVFDRFEAHLREAAHAVETSDARSACPA</sequence>
<dbReference type="EMBL" id="SLXF01000006">
    <property type="protein sequence ID" value="TCP06764.1"/>
    <property type="molecule type" value="Genomic_DNA"/>
</dbReference>
<dbReference type="SUPFAM" id="SSF53756">
    <property type="entry name" value="UDP-Glycosyltransferase/glycogen phosphorylase"/>
    <property type="match status" value="1"/>
</dbReference>
<dbReference type="InterPro" id="IPR050194">
    <property type="entry name" value="Glycosyltransferase_grp1"/>
</dbReference>
<dbReference type="EMBL" id="PSNY01000009">
    <property type="protein sequence ID" value="PPE69792.1"/>
    <property type="molecule type" value="Genomic_DNA"/>
</dbReference>
<evidence type="ECO:0000313" key="3">
    <source>
        <dbReference type="EMBL" id="TCP06764.1"/>
    </source>
</evidence>
<evidence type="ECO:0000313" key="2">
    <source>
        <dbReference type="EMBL" id="PPE69792.1"/>
    </source>
</evidence>
<dbReference type="Gene3D" id="3.40.50.2000">
    <property type="entry name" value="Glycogen Phosphorylase B"/>
    <property type="match status" value="2"/>
</dbReference>
<dbReference type="Proteomes" id="UP000239406">
    <property type="component" value="Unassembled WGS sequence"/>
</dbReference>
<evidence type="ECO:0000259" key="1">
    <source>
        <dbReference type="Pfam" id="PF13439"/>
    </source>
</evidence>
<feature type="domain" description="Glycosyltransferase subfamily 4-like N-terminal" evidence="1">
    <location>
        <begin position="15"/>
        <end position="178"/>
    </location>
</feature>
<dbReference type="GO" id="GO:0016787">
    <property type="term" value="F:hydrolase activity"/>
    <property type="evidence" value="ECO:0007669"/>
    <property type="project" value="UniProtKB-KW"/>
</dbReference>
<dbReference type="InterPro" id="IPR028098">
    <property type="entry name" value="Glyco_trans_4-like_N"/>
</dbReference>
<dbReference type="OrthoDB" id="9802525at2"/>
<evidence type="ECO:0000313" key="4">
    <source>
        <dbReference type="Proteomes" id="UP000239406"/>
    </source>
</evidence>
<accession>A0A2S5T4A8</accession>